<dbReference type="Proteomes" id="UP001151760">
    <property type="component" value="Unassembled WGS sequence"/>
</dbReference>
<organism evidence="1 2">
    <name type="scientific">Tanacetum coccineum</name>
    <dbReference type="NCBI Taxonomy" id="301880"/>
    <lineage>
        <taxon>Eukaryota</taxon>
        <taxon>Viridiplantae</taxon>
        <taxon>Streptophyta</taxon>
        <taxon>Embryophyta</taxon>
        <taxon>Tracheophyta</taxon>
        <taxon>Spermatophyta</taxon>
        <taxon>Magnoliopsida</taxon>
        <taxon>eudicotyledons</taxon>
        <taxon>Gunneridae</taxon>
        <taxon>Pentapetalae</taxon>
        <taxon>asterids</taxon>
        <taxon>campanulids</taxon>
        <taxon>Asterales</taxon>
        <taxon>Asteraceae</taxon>
        <taxon>Asteroideae</taxon>
        <taxon>Anthemideae</taxon>
        <taxon>Anthemidinae</taxon>
        <taxon>Tanacetum</taxon>
    </lineage>
</organism>
<protein>
    <submittedName>
        <fullName evidence="1">Uncharacterized protein</fullName>
    </submittedName>
</protein>
<keyword evidence="2" id="KW-1185">Reference proteome</keyword>
<reference evidence="1" key="1">
    <citation type="journal article" date="2022" name="Int. J. Mol. Sci.">
        <title>Draft Genome of Tanacetum Coccineum: Genomic Comparison of Closely Related Tanacetum-Family Plants.</title>
        <authorList>
            <person name="Yamashiro T."/>
            <person name="Shiraishi A."/>
            <person name="Nakayama K."/>
            <person name="Satake H."/>
        </authorList>
    </citation>
    <scope>NUCLEOTIDE SEQUENCE</scope>
</reference>
<name>A0ABQ5DW63_9ASTR</name>
<evidence type="ECO:0000313" key="1">
    <source>
        <dbReference type="EMBL" id="GJT43430.1"/>
    </source>
</evidence>
<gene>
    <name evidence="1" type="ORF">Tco_0952145</name>
</gene>
<accession>A0ABQ5DW63</accession>
<dbReference type="EMBL" id="BQNB010015728">
    <property type="protein sequence ID" value="GJT43430.1"/>
    <property type="molecule type" value="Genomic_DNA"/>
</dbReference>
<reference evidence="1" key="2">
    <citation type="submission" date="2022-01" db="EMBL/GenBank/DDBJ databases">
        <authorList>
            <person name="Yamashiro T."/>
            <person name="Shiraishi A."/>
            <person name="Satake H."/>
            <person name="Nakayama K."/>
        </authorList>
    </citation>
    <scope>NUCLEOTIDE SEQUENCE</scope>
</reference>
<proteinExistence type="predicted"/>
<comment type="caution">
    <text evidence="1">The sequence shown here is derived from an EMBL/GenBank/DDBJ whole genome shotgun (WGS) entry which is preliminary data.</text>
</comment>
<sequence length="249" mass="26413">MNPSNSSPLTSFTIEFPHVTWSLCCDGGGGGVDVGIGVGVVDGIGGGGGVDVGIGVGVVDGIGGGGGVDVGIGVGVVDGIGGGGGVDCCTGGEPFIALFKCASTSKQLPHSFVRQLGLHGSDVSFDSTRSNFLELSPGYILVLRDEDAFLIWLDIVDLKKDVRFTRESFEIVLHQSFKSSQQDLFVVPKMISSTYIEPTCYPFLFYSMNKSLSMVLPLLLSCLFWNVDKVAYQSSRAWCNPYKGFKPPY</sequence>
<evidence type="ECO:0000313" key="2">
    <source>
        <dbReference type="Proteomes" id="UP001151760"/>
    </source>
</evidence>